<dbReference type="InterPro" id="IPR003890">
    <property type="entry name" value="MIF4G-like_typ-3"/>
</dbReference>
<feature type="compositionally biased region" description="Basic and acidic residues" evidence="6">
    <location>
        <begin position="778"/>
        <end position="787"/>
    </location>
</feature>
<dbReference type="GO" id="GO:0003743">
    <property type="term" value="F:translation initiation factor activity"/>
    <property type="evidence" value="ECO:0007669"/>
    <property type="project" value="UniProtKB-KW"/>
</dbReference>
<feature type="region of interest" description="Disordered" evidence="6">
    <location>
        <begin position="423"/>
        <end position="442"/>
    </location>
</feature>
<gene>
    <name evidence="9" type="primary">LOC106126236</name>
</gene>
<feature type="region of interest" description="Disordered" evidence="6">
    <location>
        <begin position="284"/>
        <end position="308"/>
    </location>
</feature>
<evidence type="ECO:0000259" key="7">
    <source>
        <dbReference type="PROSITE" id="PS51363"/>
    </source>
</evidence>
<dbReference type="Pfam" id="PF02020">
    <property type="entry name" value="W2"/>
    <property type="match status" value="1"/>
</dbReference>
<evidence type="ECO:0000256" key="3">
    <source>
        <dbReference type="ARBA" id="ARBA00022553"/>
    </source>
</evidence>
<dbReference type="InterPro" id="IPR003891">
    <property type="entry name" value="Initiation_fac_eIF4g_MI"/>
</dbReference>
<accession>A0AAJ6ZTZ7</accession>
<feature type="compositionally biased region" description="Low complexity" evidence="6">
    <location>
        <begin position="80"/>
        <end position="93"/>
    </location>
</feature>
<feature type="compositionally biased region" description="Polar residues" evidence="6">
    <location>
        <begin position="1241"/>
        <end position="1253"/>
    </location>
</feature>
<dbReference type="PANTHER" id="PTHR23253:SF78">
    <property type="entry name" value="EUKARYOTIC TRANSLATION INITIATION FACTOR 4G1, ISOFORM B-RELATED"/>
    <property type="match status" value="1"/>
</dbReference>
<keyword evidence="4" id="KW-0810">Translation regulation</keyword>
<feature type="compositionally biased region" description="Basic and acidic residues" evidence="6">
    <location>
        <begin position="656"/>
        <end position="666"/>
    </location>
</feature>
<comment type="similarity">
    <text evidence="1">Belongs to the eukaryotic initiation factor 4G family.</text>
</comment>
<feature type="compositionally biased region" description="Basic and acidic residues" evidence="6">
    <location>
        <begin position="449"/>
        <end position="465"/>
    </location>
</feature>
<organism evidence="9">
    <name type="scientific">Papilio xuthus</name>
    <name type="common">Asian swallowtail butterfly</name>
    <dbReference type="NCBI Taxonomy" id="66420"/>
    <lineage>
        <taxon>Eukaryota</taxon>
        <taxon>Metazoa</taxon>
        <taxon>Ecdysozoa</taxon>
        <taxon>Arthropoda</taxon>
        <taxon>Hexapoda</taxon>
        <taxon>Insecta</taxon>
        <taxon>Pterygota</taxon>
        <taxon>Neoptera</taxon>
        <taxon>Endopterygota</taxon>
        <taxon>Lepidoptera</taxon>
        <taxon>Glossata</taxon>
        <taxon>Ditrysia</taxon>
        <taxon>Papilionoidea</taxon>
        <taxon>Papilionidae</taxon>
        <taxon>Papilioninae</taxon>
        <taxon>Papilio</taxon>
    </lineage>
</organism>
<evidence type="ECO:0000259" key="8">
    <source>
        <dbReference type="PROSITE" id="PS51366"/>
    </source>
</evidence>
<name>A0AAJ6ZTZ7_PAPXU</name>
<evidence type="ECO:0000313" key="9">
    <source>
        <dbReference type="RefSeq" id="XP_013179201.1"/>
    </source>
</evidence>
<dbReference type="SMART" id="SM00543">
    <property type="entry name" value="MIF4G"/>
    <property type="match status" value="1"/>
</dbReference>
<dbReference type="KEGG" id="pxu:106126236"/>
<feature type="compositionally biased region" description="Low complexity" evidence="6">
    <location>
        <begin position="426"/>
        <end position="438"/>
    </location>
</feature>
<dbReference type="SUPFAM" id="SSF48371">
    <property type="entry name" value="ARM repeat"/>
    <property type="match status" value="3"/>
</dbReference>
<proteinExistence type="inferred from homology"/>
<keyword evidence="2" id="KW-0396">Initiation factor</keyword>
<feature type="domain" description="W2" evidence="7">
    <location>
        <begin position="1481"/>
        <end position="1643"/>
    </location>
</feature>
<dbReference type="GO" id="GO:0003729">
    <property type="term" value="F:mRNA binding"/>
    <property type="evidence" value="ECO:0007669"/>
    <property type="project" value="TreeGrafter"/>
</dbReference>
<evidence type="ECO:0000256" key="4">
    <source>
        <dbReference type="ARBA" id="ARBA00022845"/>
    </source>
</evidence>
<dbReference type="PROSITE" id="PS51363">
    <property type="entry name" value="W2"/>
    <property type="match status" value="1"/>
</dbReference>
<dbReference type="SMART" id="SM00515">
    <property type="entry name" value="eIF5C"/>
    <property type="match status" value="1"/>
</dbReference>
<dbReference type="Gene3D" id="1.25.40.180">
    <property type="match status" value="3"/>
</dbReference>
<dbReference type="Pfam" id="PF02847">
    <property type="entry name" value="MA3"/>
    <property type="match status" value="1"/>
</dbReference>
<feature type="region of interest" description="Disordered" evidence="6">
    <location>
        <begin position="449"/>
        <end position="495"/>
    </location>
</feature>
<dbReference type="Pfam" id="PF02854">
    <property type="entry name" value="MIF4G"/>
    <property type="match status" value="1"/>
</dbReference>
<feature type="region of interest" description="Disordered" evidence="6">
    <location>
        <begin position="592"/>
        <end position="701"/>
    </location>
</feature>
<dbReference type="InterPro" id="IPR003307">
    <property type="entry name" value="W2_domain"/>
</dbReference>
<evidence type="ECO:0000256" key="1">
    <source>
        <dbReference type="ARBA" id="ARBA00005775"/>
    </source>
</evidence>
<protein>
    <submittedName>
        <fullName evidence="9">Eukaryotic translation initiation factor 4 gamma 1-like</fullName>
    </submittedName>
</protein>
<feature type="compositionally biased region" description="Basic and acidic residues" evidence="6">
    <location>
        <begin position="608"/>
        <end position="635"/>
    </location>
</feature>
<feature type="compositionally biased region" description="Polar residues" evidence="6">
    <location>
        <begin position="466"/>
        <end position="479"/>
    </location>
</feature>
<sequence>MSMITSPLFWEWFNIWLVEFLKDLYHEIKMVALRGNGFVSHGGQPEVGGNGMQNGGGIGSARMQVQYMPGPIKHEPPRYPGCAPSAAASSGAPYRLLPQSTPNSYPRASTPHRSECYHPAGSTASGFLPGAQPNLGPQPNLRPQPTPQPSAPPAPPAPAAQQLDMSKPTLGGHNYVPQQSQSPQSRPQYSNFSYRAQHGARPNTHPRQQQPYMGGAGNNTAAPVVYHHPTLVFQPHMGLPQGYQQPRSSSSGFYQYVSPYLGYGTPTGHTPPYYYPNNQPMGGSGVTTNNARAGAPLVGPQPTAAAAPAPLPHPPPPPHLHTAMPGVRPTLPTKRSHRVPIIDPVTQQEVLSELYNNDNYFVSGEMNERQTPQPEAPPTHTIAEEFSRLVNESIANQQPVNDIAMKPPLVPKTIDMPTPPLSLSMQTQTNTQSSAATNPVTQMLREQRDRIKTEEDTRPKEHVQEKGTTTKPNGPTSLVRSEPIPEVEHESQLHKTETKVAKITAATPKEIYVTESSNNNKLPTLPESAVTATDHNTDNIEKSAIESTAKPRLSENKEVSSVNKAQAKLSQSIDKAVTDSIKHKMKDINLNNEITDSAPSADANDNEVTLKSESVKEEIYKNEKVTNNPKDDKKSSNNINIEDSKDIDANDNVESDTDKVSMDQKQDAPTSDEESKTSTADDNEKSAPSAPKLKYKYDNDQWSPLNQAGKKCYDIGLLMQIKDDPLSKTKPNAPMLEVCNIIKPHQEPQPFNPISRPINDSLFPNFAKNSSIGSRSNTPRDPKKDGRNLSTGGKGSMKLNVSPSGSTHHKAVIRVSLTREDVKLNQSKDAWKPTRLKAASLSEEEFKTQELYKKFRGILNKLTPQKFDTLMEKVKTLEINTQSRLEGVIDLVFEKAIDEPNFSEAYANMCNKLASIKVPADNGSPDKYVNFRLLIISKCQNQFVTDKVDENVLKLEKEMNDCTDPVKKKELQVQVEEENRKLRMRSVGNVRFIGELYKLKMLTAKIMVYCMNYLVDKLEEEKLECLCKLLTTIGEQVENEVREQLELVFKQMQEIVDKKSNKISSRVRFMIKDVIELRQRRWVVKSVVDSQPKMMDQIQKEAEQQQRHIELMNSIPMGGGYGRREDGGRGKRGGEGRRQNNNSFMDNNWKSPRINTVDMSKLKAGTQKNLSNIKLAPQHSGWNHGSGTKNTLQASSNSMIGITKNKYSMLENSSTDPTLLRANPDLSTSYTKGASIERSTFNSRGDFNMSSGSRARLAPEAAPRPAASTPTPQATEPPPAVELAQEPLPEEKKKSVRSMVGLSLNFDNDEVVIEIQQRFPTQYHAALVTEIINIVLEKSAKDIDTVAKTILHIVNLNVLSASNFLAGISEIFEFGPDLYIDIPMLYVYLSKFMTPLIENKHVTFAQVFKLCEKSIIPAEHGHLILKAIINSLKESMGVSFVKTKWQESGLEFKQWMNEDQVPKWLEDNKLEYLVKDIPSEESKIILTPAEVESKLLQLMNADETCDCVRGWIQDNVGASREEEWVTRALMAAVCSHALLGGEGARRLSRERMHKYAPLLHELAARSELDCLLAVQRLVHRLEHPQGLTLDIFQYLHEQYIISVEGFIMWETSEKEPEGKAVMLKALTSFFTNIREADNEDTCSEE</sequence>
<feature type="domain" description="MI" evidence="8">
    <location>
        <begin position="1290"/>
        <end position="1412"/>
    </location>
</feature>
<dbReference type="PROSITE" id="PS51366">
    <property type="entry name" value="MI"/>
    <property type="match status" value="1"/>
</dbReference>
<dbReference type="RefSeq" id="XP_013179201.1">
    <property type="nucleotide sequence ID" value="XM_013323747.1"/>
</dbReference>
<reference evidence="9" key="1">
    <citation type="submission" date="2025-08" db="UniProtKB">
        <authorList>
            <consortium name="RefSeq"/>
        </authorList>
    </citation>
    <scope>IDENTIFICATION</scope>
</reference>
<dbReference type="PANTHER" id="PTHR23253">
    <property type="entry name" value="EUKARYOTIC TRANSLATION INITIATION FACTOR 4 GAMMA"/>
    <property type="match status" value="1"/>
</dbReference>
<keyword evidence="5" id="KW-0648">Protein biosynthesis</keyword>
<feature type="compositionally biased region" description="Polar residues" evidence="6">
    <location>
        <begin position="559"/>
        <end position="573"/>
    </location>
</feature>
<feature type="region of interest" description="Disordered" evidence="6">
    <location>
        <begin position="69"/>
        <end position="189"/>
    </location>
</feature>
<dbReference type="Proteomes" id="UP000694872">
    <property type="component" value="Unplaced"/>
</dbReference>
<feature type="region of interest" description="Disordered" evidence="6">
    <location>
        <begin position="517"/>
        <end position="573"/>
    </location>
</feature>
<dbReference type="CDD" id="cd11559">
    <property type="entry name" value="W2_eIF4G1_like"/>
    <property type="match status" value="1"/>
</dbReference>
<feature type="compositionally biased region" description="Low complexity" evidence="6">
    <location>
        <begin position="1254"/>
        <end position="1274"/>
    </location>
</feature>
<feature type="compositionally biased region" description="Pro residues" evidence="6">
    <location>
        <begin position="140"/>
        <end position="158"/>
    </location>
</feature>
<keyword evidence="3" id="KW-0597">Phosphoprotein</keyword>
<dbReference type="GeneID" id="106126236"/>
<feature type="compositionally biased region" description="Basic and acidic residues" evidence="6">
    <location>
        <begin position="1122"/>
        <end position="1138"/>
    </location>
</feature>
<feature type="region of interest" description="Disordered" evidence="6">
    <location>
        <begin position="1114"/>
        <end position="1152"/>
    </location>
</feature>
<feature type="compositionally biased region" description="Polar residues" evidence="6">
    <location>
        <begin position="767"/>
        <end position="777"/>
    </location>
</feature>
<feature type="compositionally biased region" description="Low complexity" evidence="6">
    <location>
        <begin position="177"/>
        <end position="188"/>
    </location>
</feature>
<feature type="region of interest" description="Disordered" evidence="6">
    <location>
        <begin position="197"/>
        <end position="216"/>
    </location>
</feature>
<dbReference type="InterPro" id="IPR016024">
    <property type="entry name" value="ARM-type_fold"/>
</dbReference>
<evidence type="ECO:0000256" key="6">
    <source>
        <dbReference type="SAM" id="MobiDB-lite"/>
    </source>
</evidence>
<feature type="compositionally biased region" description="Polar residues" evidence="6">
    <location>
        <begin position="1139"/>
        <end position="1152"/>
    </location>
</feature>
<feature type="compositionally biased region" description="Polar residues" evidence="6">
    <location>
        <begin position="98"/>
        <end position="107"/>
    </location>
</feature>
<evidence type="ECO:0000256" key="2">
    <source>
        <dbReference type="ARBA" id="ARBA00022540"/>
    </source>
</evidence>
<feature type="region of interest" description="Disordered" evidence="6">
    <location>
        <begin position="760"/>
        <end position="805"/>
    </location>
</feature>
<feature type="compositionally biased region" description="Basic and acidic residues" evidence="6">
    <location>
        <begin position="486"/>
        <end position="495"/>
    </location>
</feature>
<evidence type="ECO:0000256" key="5">
    <source>
        <dbReference type="ARBA" id="ARBA00022917"/>
    </source>
</evidence>
<feature type="compositionally biased region" description="Basic and acidic residues" evidence="6">
    <location>
        <begin position="535"/>
        <end position="544"/>
    </location>
</feature>
<dbReference type="GO" id="GO:0006417">
    <property type="term" value="P:regulation of translation"/>
    <property type="evidence" value="ECO:0007669"/>
    <property type="project" value="UniProtKB-KW"/>
</dbReference>
<dbReference type="FunFam" id="1.25.40.180:FF:000042">
    <property type="entry name" value="Eukaryotic translation initiation factor 4 gamma"/>
    <property type="match status" value="1"/>
</dbReference>
<feature type="region of interest" description="Disordered" evidence="6">
    <location>
        <begin position="1241"/>
        <end position="1294"/>
    </location>
</feature>
<dbReference type="GO" id="GO:0016281">
    <property type="term" value="C:eukaryotic translation initiation factor 4F complex"/>
    <property type="evidence" value="ECO:0007669"/>
    <property type="project" value="TreeGrafter"/>
</dbReference>